<comment type="caution">
    <text evidence="1">The sequence shown here is derived from an EMBL/GenBank/DDBJ whole genome shotgun (WGS) entry which is preliminary data.</text>
</comment>
<evidence type="ECO:0000313" key="1">
    <source>
        <dbReference type="EMBL" id="GLB52872.1"/>
    </source>
</evidence>
<proteinExistence type="predicted"/>
<dbReference type="AlphaFoldDB" id="A0A9W6B7Q9"/>
<evidence type="ECO:0000313" key="2">
    <source>
        <dbReference type="Proteomes" id="UP001143545"/>
    </source>
</evidence>
<keyword evidence="2" id="KW-1185">Reference proteome</keyword>
<organism evidence="1 2">
    <name type="scientific">Neptunitalea chrysea</name>
    <dbReference type="NCBI Taxonomy" id="1647581"/>
    <lineage>
        <taxon>Bacteria</taxon>
        <taxon>Pseudomonadati</taxon>
        <taxon>Bacteroidota</taxon>
        <taxon>Flavobacteriia</taxon>
        <taxon>Flavobacteriales</taxon>
        <taxon>Flavobacteriaceae</taxon>
        <taxon>Neptunitalea</taxon>
    </lineage>
</organism>
<dbReference type="Gene3D" id="1.25.40.10">
    <property type="entry name" value="Tetratricopeptide repeat domain"/>
    <property type="match status" value="2"/>
</dbReference>
<sequence length="826" mass="96715">MAGCSRKKDKFLNRNFHALTTRYNILYNGYIALEKGKLELESTYQDNYWDILPVERMQEKDEVQLPGQKKNSNFEKAEEKATKAIQKHSMNINGREKNSQIDEAFLLLGKARYYDERMIPAMEAFNYVLKKYPKSSGIVQAKTWREKVNIRLDNDELALSNLKKIFKRNTMDEQEHADIRAMMAEAYINLKEYDSAATSLSMAADLTKSNEERGRYLFIIGQLYNKIAKKAKANATFDKLIKLNRKSPRVYMINAYIQKARNFNWERGDKNALLGMLNKLAKNRENRPYLDIIYHELGNYYLHTDNIEVAADFYRLSLSKHSTDLFLNAQNYDRLAEMEFNEVRYKPAGKYYDSTLLNLKENTKMYRLVKKKRDNLDDVIYFEDVAFKNDSILYVVNMTDKEKEVYYTNVIDSIKAQRKAEEEKRKLEALKAANAAKARGKSNSFYFYNESTVTYGKNEFKRVWGNRKLEDEWRLSDKSLLSNQEFKEMQEEVTDTTSIDKELTLEYYLSKIPTDEKYIDSIYRARNYAYYQLGLIYFAKFKEYQLAANRLESLLANKPDEKLILPAKYNLYKIYQQLKPSRAEVVKQEIIFDYPDSRYAMLLQNPYAQIKDDENSPDAVVDFYNKLFENQEFVLLLEEIDGDIAQYSGEEAAPKLEMLKASATGRLKGVSAYKKALEFVSLNYPASDEGKRAAALLQKTIRDLEKLKFEQSIEGVKSWKWVVPYNSETQASVKEFNTSVVNAIAALEHPEVFDHLTFSYDVYDDYVGFFVVHGFRNTEEIKVFKKMLEETKDLTIPEDEFFITSGNYSILQIHKNLKEYREPNLP</sequence>
<dbReference type="Proteomes" id="UP001143545">
    <property type="component" value="Unassembled WGS sequence"/>
</dbReference>
<dbReference type="SUPFAM" id="SSF48452">
    <property type="entry name" value="TPR-like"/>
    <property type="match status" value="1"/>
</dbReference>
<dbReference type="Pfam" id="PF13174">
    <property type="entry name" value="TPR_6"/>
    <property type="match status" value="1"/>
</dbReference>
<reference evidence="1" key="1">
    <citation type="submission" date="2022-07" db="EMBL/GenBank/DDBJ databases">
        <title>Taxonomy of Novel Oxalotrophic and Methylotrophic Bacteria.</title>
        <authorList>
            <person name="Sahin N."/>
            <person name="Tani A."/>
        </authorList>
    </citation>
    <scope>NUCLEOTIDE SEQUENCE</scope>
    <source>
        <strain evidence="1">AM327</strain>
    </source>
</reference>
<protein>
    <submittedName>
        <fullName evidence="1">Gliding motility protein</fullName>
    </submittedName>
</protein>
<dbReference type="InterPro" id="IPR019734">
    <property type="entry name" value="TPR_rpt"/>
</dbReference>
<gene>
    <name evidence="1" type="primary">sprE</name>
    <name evidence="1" type="ORF">NBRC110019_19120</name>
</gene>
<dbReference type="EMBL" id="BRVP01000012">
    <property type="protein sequence ID" value="GLB52872.1"/>
    <property type="molecule type" value="Genomic_DNA"/>
</dbReference>
<accession>A0A9W6B7Q9</accession>
<dbReference type="SMART" id="SM00028">
    <property type="entry name" value="TPR"/>
    <property type="match status" value="4"/>
</dbReference>
<dbReference type="InterPro" id="IPR011990">
    <property type="entry name" value="TPR-like_helical_dom_sf"/>
</dbReference>
<name>A0A9W6B7Q9_9FLAO</name>